<name>A0ABT7JM49_9DEIO</name>
<dbReference type="PANTHER" id="PTHR43179">
    <property type="entry name" value="RHAMNOSYLTRANSFERASE WBBL"/>
    <property type="match status" value="1"/>
</dbReference>
<feature type="region of interest" description="Disordered" evidence="4">
    <location>
        <begin position="289"/>
        <end position="326"/>
    </location>
</feature>
<dbReference type="CDD" id="cd04186">
    <property type="entry name" value="GT_2_like_c"/>
    <property type="match status" value="1"/>
</dbReference>
<dbReference type="PANTHER" id="PTHR43179:SF12">
    <property type="entry name" value="GALACTOFURANOSYLTRANSFERASE GLFT2"/>
    <property type="match status" value="1"/>
</dbReference>
<accession>A0ABT7JM49</accession>
<evidence type="ECO:0000259" key="5">
    <source>
        <dbReference type="Pfam" id="PF00535"/>
    </source>
</evidence>
<keyword evidence="3 6" id="KW-0808">Transferase</keyword>
<feature type="compositionally biased region" description="Polar residues" evidence="4">
    <location>
        <begin position="306"/>
        <end position="319"/>
    </location>
</feature>
<keyword evidence="2 6" id="KW-0328">Glycosyltransferase</keyword>
<sequence>MQEPRVGIVLLNWNGWQDTAECLESLRGLTYRNFEILLIDNGSVDDSVSQLRQRFPEINLTELPHNIGFSRASNLGTRMLLERGADYIWLLNNDTTVSTLALTELVRTAQTDPRLGLVASVLYDYGQPGKVQAWGGGTLHPYLLTLHHHFAPADSYDHLLGTSLLIRRELIDQIGLLDERYVFSMEDTEYSLRARQHGWRLGVADASRVYHKGGATTKREHGRDADLQADLKYTRPFGLFMRLTRRPLAAVVLKWLAILVRRAMRGQWHKLAPLTAAYWEGYRAGGQAEKEAGKAQAEAVPAPQSPGRSASGAATSNEATDSHLPV</sequence>
<dbReference type="GO" id="GO:0016757">
    <property type="term" value="F:glycosyltransferase activity"/>
    <property type="evidence" value="ECO:0007669"/>
    <property type="project" value="UniProtKB-KW"/>
</dbReference>
<evidence type="ECO:0000313" key="7">
    <source>
        <dbReference type="Proteomes" id="UP001302059"/>
    </source>
</evidence>
<organism evidence="6 7">
    <name type="scientific">Deinococcus rhizophilus</name>
    <dbReference type="NCBI Taxonomy" id="3049544"/>
    <lineage>
        <taxon>Bacteria</taxon>
        <taxon>Thermotogati</taxon>
        <taxon>Deinococcota</taxon>
        <taxon>Deinococci</taxon>
        <taxon>Deinococcales</taxon>
        <taxon>Deinococcaceae</taxon>
        <taxon>Deinococcus</taxon>
    </lineage>
</organism>
<keyword evidence="7" id="KW-1185">Reference proteome</keyword>
<dbReference type="RefSeq" id="WP_285525167.1">
    <property type="nucleotide sequence ID" value="NZ_JASNGB010000227.1"/>
</dbReference>
<dbReference type="Proteomes" id="UP001302059">
    <property type="component" value="Unassembled WGS sequence"/>
</dbReference>
<evidence type="ECO:0000256" key="4">
    <source>
        <dbReference type="SAM" id="MobiDB-lite"/>
    </source>
</evidence>
<proteinExistence type="inferred from homology"/>
<dbReference type="EC" id="2.4.-.-" evidence="6"/>
<feature type="domain" description="Glycosyltransferase 2-like" evidence="5">
    <location>
        <begin position="8"/>
        <end position="172"/>
    </location>
</feature>
<evidence type="ECO:0000313" key="6">
    <source>
        <dbReference type="EMBL" id="MDL2345560.1"/>
    </source>
</evidence>
<evidence type="ECO:0000256" key="1">
    <source>
        <dbReference type="ARBA" id="ARBA00006739"/>
    </source>
</evidence>
<comment type="caution">
    <text evidence="6">The sequence shown here is derived from an EMBL/GenBank/DDBJ whole genome shotgun (WGS) entry which is preliminary data.</text>
</comment>
<dbReference type="Pfam" id="PF00535">
    <property type="entry name" value="Glycos_transf_2"/>
    <property type="match status" value="1"/>
</dbReference>
<dbReference type="SUPFAM" id="SSF53448">
    <property type="entry name" value="Nucleotide-diphospho-sugar transferases"/>
    <property type="match status" value="1"/>
</dbReference>
<gene>
    <name evidence="6" type="ORF">QOL99_15595</name>
</gene>
<dbReference type="InterPro" id="IPR001173">
    <property type="entry name" value="Glyco_trans_2-like"/>
</dbReference>
<dbReference type="EMBL" id="JASNGB010000227">
    <property type="protein sequence ID" value="MDL2345560.1"/>
    <property type="molecule type" value="Genomic_DNA"/>
</dbReference>
<reference evidence="6 7" key="1">
    <citation type="submission" date="2023-05" db="EMBL/GenBank/DDBJ databases">
        <authorList>
            <person name="Gao F."/>
        </authorList>
    </citation>
    <scope>NUCLEOTIDE SEQUENCE [LARGE SCALE GENOMIC DNA]</scope>
    <source>
        <strain evidence="6 7">MIMF12</strain>
    </source>
</reference>
<evidence type="ECO:0000256" key="2">
    <source>
        <dbReference type="ARBA" id="ARBA00022676"/>
    </source>
</evidence>
<protein>
    <submittedName>
        <fullName evidence="6">Glycosyltransferase family 2 protein</fullName>
        <ecNumber evidence="6">2.4.-.-</ecNumber>
    </submittedName>
</protein>
<dbReference type="Gene3D" id="3.90.550.10">
    <property type="entry name" value="Spore Coat Polysaccharide Biosynthesis Protein SpsA, Chain A"/>
    <property type="match status" value="1"/>
</dbReference>
<comment type="similarity">
    <text evidence="1">Belongs to the glycosyltransferase 2 family.</text>
</comment>
<evidence type="ECO:0000256" key="3">
    <source>
        <dbReference type="ARBA" id="ARBA00022679"/>
    </source>
</evidence>
<dbReference type="InterPro" id="IPR029044">
    <property type="entry name" value="Nucleotide-diphossugar_trans"/>
</dbReference>